<evidence type="ECO:0000256" key="8">
    <source>
        <dbReference type="PROSITE-ProRule" id="PRU00278"/>
    </source>
</evidence>
<dbReference type="InterPro" id="IPR050245">
    <property type="entry name" value="PrsA_foldase"/>
</dbReference>
<dbReference type="PANTHER" id="PTHR47245:SF2">
    <property type="entry name" value="PEPTIDYL-PROLYL CIS-TRANS ISOMERASE HP_0175-RELATED"/>
    <property type="match status" value="1"/>
</dbReference>
<evidence type="ECO:0000256" key="7">
    <source>
        <dbReference type="ARBA" id="ARBA00031484"/>
    </source>
</evidence>
<sequence>MTTVYKAEDPALPFRAAQSAKVSVNGVSIPAAAISREVQHHTAATPLQAWKEATRSLALRELILQEARRLEIEPEPETDEEGRRETDDEALIRQLIEREVKTPTADTESCRRYYECNRARFRSPDIFEAAHILIAAHQNDVEAFVAARTLADQLIEILSVRPELFGQFAETYSTCTSAKTGGNLGQISRGDTTPGFEAALFKLVPGEMTREPVATPYGLHIIRLDRRIEGGVLPFEMVEERIAAYLSERSRRQATAQYLACLAATAELEGVDFLTPTDVRVY</sequence>
<dbReference type="EC" id="5.2.1.8" evidence="3"/>
<evidence type="ECO:0000256" key="6">
    <source>
        <dbReference type="ARBA" id="ARBA00030642"/>
    </source>
</evidence>
<dbReference type="Gene3D" id="3.10.50.40">
    <property type="match status" value="1"/>
</dbReference>
<keyword evidence="8 10" id="KW-0413">Isomerase</keyword>
<name>A0A0D6JKX8_9HYPH</name>
<evidence type="ECO:0000313" key="10">
    <source>
        <dbReference type="EMBL" id="CPR22347.1"/>
    </source>
</evidence>
<protein>
    <recommendedName>
        <fullName evidence="4">Parvulin-like PPIase</fullName>
        <ecNumber evidence="3">5.2.1.8</ecNumber>
    </recommendedName>
    <alternativeName>
        <fullName evidence="6">Peptidyl-prolyl cis-trans isomerase plp</fullName>
    </alternativeName>
    <alternativeName>
        <fullName evidence="7">Rotamase plp</fullName>
    </alternativeName>
</protein>
<dbReference type="InterPro" id="IPR000297">
    <property type="entry name" value="PPIase_PpiC"/>
</dbReference>
<feature type="domain" description="PpiC" evidence="9">
    <location>
        <begin position="124"/>
        <end position="226"/>
    </location>
</feature>
<proteinExistence type="inferred from homology"/>
<reference evidence="11" key="1">
    <citation type="submission" date="2015-02" db="EMBL/GenBank/DDBJ databases">
        <authorList>
            <person name="Chooi Y.-H."/>
        </authorList>
    </citation>
    <scope>NUCLEOTIDE SEQUENCE [LARGE SCALE GENOMIC DNA]</scope>
    <source>
        <strain evidence="11">strain Y</strain>
    </source>
</reference>
<dbReference type="GO" id="GO:0003755">
    <property type="term" value="F:peptidyl-prolyl cis-trans isomerase activity"/>
    <property type="evidence" value="ECO:0007669"/>
    <property type="project" value="UniProtKB-KW"/>
</dbReference>
<evidence type="ECO:0000256" key="5">
    <source>
        <dbReference type="ARBA" id="ARBA00023110"/>
    </source>
</evidence>
<evidence type="ECO:0000256" key="4">
    <source>
        <dbReference type="ARBA" id="ARBA00018370"/>
    </source>
</evidence>
<evidence type="ECO:0000259" key="9">
    <source>
        <dbReference type="PROSITE" id="PS50198"/>
    </source>
</evidence>
<dbReference type="OrthoDB" id="196786at2"/>
<gene>
    <name evidence="10" type="ORF">YBN1229_v1_3780</name>
</gene>
<dbReference type="InterPro" id="IPR027304">
    <property type="entry name" value="Trigger_fact/SurA_dom_sf"/>
</dbReference>
<dbReference type="RefSeq" id="WP_082101194.1">
    <property type="nucleotide sequence ID" value="NZ_LN829118.1"/>
</dbReference>
<dbReference type="PROSITE" id="PS50198">
    <property type="entry name" value="PPIC_PPIASE_2"/>
    <property type="match status" value="1"/>
</dbReference>
<dbReference type="InterPro" id="IPR046357">
    <property type="entry name" value="PPIase_dom_sf"/>
</dbReference>
<dbReference type="EMBL" id="LN829119">
    <property type="protein sequence ID" value="CPR22347.1"/>
    <property type="molecule type" value="Genomic_DNA"/>
</dbReference>
<dbReference type="KEGG" id="fil:BN1229_v1_3790"/>
<evidence type="ECO:0000313" key="11">
    <source>
        <dbReference type="Proteomes" id="UP000033187"/>
    </source>
</evidence>
<keyword evidence="11" id="KW-1185">Reference proteome</keyword>
<dbReference type="SUPFAM" id="SSF109998">
    <property type="entry name" value="Triger factor/SurA peptide-binding domain-like"/>
    <property type="match status" value="1"/>
</dbReference>
<organism evidence="10 11">
    <name type="scientific">Candidatus Filomicrobium marinum</name>
    <dbReference type="NCBI Taxonomy" id="1608628"/>
    <lineage>
        <taxon>Bacteria</taxon>
        <taxon>Pseudomonadati</taxon>
        <taxon>Pseudomonadota</taxon>
        <taxon>Alphaproteobacteria</taxon>
        <taxon>Hyphomicrobiales</taxon>
        <taxon>Hyphomicrobiaceae</taxon>
        <taxon>Filomicrobium</taxon>
    </lineage>
</organism>
<dbReference type="KEGG" id="fiy:BN1229_v1_3780"/>
<dbReference type="Pfam" id="PF00639">
    <property type="entry name" value="Rotamase"/>
    <property type="match status" value="1"/>
</dbReference>
<dbReference type="SUPFAM" id="SSF54534">
    <property type="entry name" value="FKBP-like"/>
    <property type="match status" value="1"/>
</dbReference>
<evidence type="ECO:0000256" key="2">
    <source>
        <dbReference type="ARBA" id="ARBA00007656"/>
    </source>
</evidence>
<comment type="catalytic activity">
    <reaction evidence="1">
        <text>[protein]-peptidylproline (omega=180) = [protein]-peptidylproline (omega=0)</text>
        <dbReference type="Rhea" id="RHEA:16237"/>
        <dbReference type="Rhea" id="RHEA-COMP:10747"/>
        <dbReference type="Rhea" id="RHEA-COMP:10748"/>
        <dbReference type="ChEBI" id="CHEBI:83833"/>
        <dbReference type="ChEBI" id="CHEBI:83834"/>
        <dbReference type="EC" id="5.2.1.8"/>
    </reaction>
</comment>
<dbReference type="AlphaFoldDB" id="A0A0D6JKX8"/>
<evidence type="ECO:0000256" key="1">
    <source>
        <dbReference type="ARBA" id="ARBA00000971"/>
    </source>
</evidence>
<accession>A0A0D6JKX8</accession>
<keyword evidence="5 8" id="KW-0697">Rotamase</keyword>
<comment type="similarity">
    <text evidence="2">Belongs to the PpiC/parvulin rotamase family.</text>
</comment>
<evidence type="ECO:0000256" key="3">
    <source>
        <dbReference type="ARBA" id="ARBA00013194"/>
    </source>
</evidence>
<dbReference type="Proteomes" id="UP000033187">
    <property type="component" value="Chromosome 1"/>
</dbReference>
<dbReference type="PANTHER" id="PTHR47245">
    <property type="entry name" value="PEPTIDYLPROLYL ISOMERASE"/>
    <property type="match status" value="1"/>
</dbReference>